<keyword evidence="2 4" id="KW-0863">Zinc-finger</keyword>
<dbReference type="InterPro" id="IPR002893">
    <property type="entry name" value="Znf_MYND"/>
</dbReference>
<evidence type="ECO:0000256" key="1">
    <source>
        <dbReference type="ARBA" id="ARBA00022723"/>
    </source>
</evidence>
<evidence type="ECO:0000313" key="6">
    <source>
        <dbReference type="EMBL" id="KZT18725.1"/>
    </source>
</evidence>
<dbReference type="SUPFAM" id="SSF144232">
    <property type="entry name" value="HIT/MYND zinc finger-like"/>
    <property type="match status" value="1"/>
</dbReference>
<dbReference type="EMBL" id="KV425664">
    <property type="protein sequence ID" value="KZT18725.1"/>
    <property type="molecule type" value="Genomic_DNA"/>
</dbReference>
<accession>A0A165MSP4</accession>
<dbReference type="Proteomes" id="UP000076761">
    <property type="component" value="Unassembled WGS sequence"/>
</dbReference>
<dbReference type="InterPro" id="IPR027974">
    <property type="entry name" value="DUF4470"/>
</dbReference>
<keyword evidence="7" id="KW-1185">Reference proteome</keyword>
<keyword evidence="3" id="KW-0862">Zinc</keyword>
<dbReference type="PANTHER" id="PTHR10237:SF14">
    <property type="entry name" value="MYND-TYPE DOMAIN-CONTAINING PROTEIN"/>
    <property type="match status" value="1"/>
</dbReference>
<dbReference type="PROSITE" id="PS01360">
    <property type="entry name" value="ZF_MYND_1"/>
    <property type="match status" value="1"/>
</dbReference>
<dbReference type="GO" id="GO:0005634">
    <property type="term" value="C:nucleus"/>
    <property type="evidence" value="ECO:0007669"/>
    <property type="project" value="TreeGrafter"/>
</dbReference>
<dbReference type="AlphaFoldDB" id="A0A165MSP4"/>
<dbReference type="Pfam" id="PF01753">
    <property type="entry name" value="zf-MYND"/>
    <property type="match status" value="1"/>
</dbReference>
<reference evidence="6 7" key="1">
    <citation type="journal article" date="2016" name="Mol. Biol. Evol.">
        <title>Comparative Genomics of Early-Diverging Mushroom-Forming Fungi Provides Insights into the Origins of Lignocellulose Decay Capabilities.</title>
        <authorList>
            <person name="Nagy L.G."/>
            <person name="Riley R."/>
            <person name="Tritt A."/>
            <person name="Adam C."/>
            <person name="Daum C."/>
            <person name="Floudas D."/>
            <person name="Sun H."/>
            <person name="Yadav J.S."/>
            <person name="Pangilinan J."/>
            <person name="Larsson K.H."/>
            <person name="Matsuura K."/>
            <person name="Barry K."/>
            <person name="Labutti K."/>
            <person name="Kuo R."/>
            <person name="Ohm R.A."/>
            <person name="Bhattacharya S.S."/>
            <person name="Shirouzu T."/>
            <person name="Yoshinaga Y."/>
            <person name="Martin F.M."/>
            <person name="Grigoriev I.V."/>
            <person name="Hibbett D.S."/>
        </authorList>
    </citation>
    <scope>NUCLEOTIDE SEQUENCE [LARGE SCALE GENOMIC DNA]</scope>
    <source>
        <strain evidence="6 7">HHB14362 ss-1</strain>
    </source>
</reference>
<evidence type="ECO:0000313" key="7">
    <source>
        <dbReference type="Proteomes" id="UP000076761"/>
    </source>
</evidence>
<evidence type="ECO:0000256" key="4">
    <source>
        <dbReference type="PROSITE-ProRule" id="PRU00134"/>
    </source>
</evidence>
<dbReference type="OrthoDB" id="432970at2759"/>
<proteinExistence type="predicted"/>
<dbReference type="GO" id="GO:0000981">
    <property type="term" value="F:DNA-binding transcription factor activity, RNA polymerase II-specific"/>
    <property type="evidence" value="ECO:0007669"/>
    <property type="project" value="TreeGrafter"/>
</dbReference>
<dbReference type="Pfam" id="PF14737">
    <property type="entry name" value="DUF4470"/>
    <property type="match status" value="1"/>
</dbReference>
<sequence>MSTPLIWPTKTYFYPIGNTPAVCLTQDLPHGQSADVLLLGCGDARNVLYTVYADLPSPSGRRNLDITCCDYQPAILARNILLYVLIFEGEPIDKIWNIYYHFFIDEASSAILVNHCETLLAHSNSVVEWHESKYGSWLKVLDSLTLADIRTYWQSYVDFRSIDSGKNARMRKEFDKLAAPNRNGFNYGCARCTGPLMPQAMATMSELYRTFWKSGTTLLDPKEVQLAKLINPTFVYSLEGEKFEPHYGTFPLQSFHLAHAFAPIPSVSTPVGSEDRVIQTAKEQFAAWCGRFREMVGDREPPHIVIRFYGGDALSFSSGLLHYRHTGDALPPLYTAPWRGTVVHLDSIHSTASPTSFDVIDTSNLTDHLGLINILLVSVPLLKTDPDRNAILYTETLLPSGEDASRSFLERIGGDVQVMSVVIGLAPRPLLTGFQSTSHSHELMMHHAGECNTGQYHQRVSWVRPIDGDQSRGAPATLVLGSETSAHDLGTLLFSLYDNLLERNGVGEILRLRTLGTKQALIGNMRAMEEIRYNRGAVSRLFRLVRDRIEVSDIEWENAIGVFLMKIQTDSGRLTGMNYIQDLCLQLHIEGVHTTDVLRNDWTRGPGIRPVPSELFRGWSDIPPVVCVVLTVPRHAFRPFLEWKDDELFGSPVLHMQFDTQESHSNSFSSVYGVAGELDLSSEHPRIREMKPFFDAPSFVFSCWVPTWLLTFLGSRVSLTIQSTPRMAMNFVSQLGPMLTLYSTRVADTDSVRILRSRPGILSELDIASSGTKTLSSLSDSLSHRLRVDVNLSMSKIPTLTGRLDICDEAVKTALVGKAAVSSEQVGPCTMQVSIGVFKYIVTYPLAIIGEKSKLRIARKSGYVEIIVPPSGPLSPGGYLINPFPVVQRPRPTAWGLHAINLNLLPVLDIHNPARLEWINYHLALQMSDREREMRENETGGEDALMNVKDSIHSVFTSHAGVGLIKGHPRVFGLAESSRGGVHTLLFIDQLRLDLAAFTVVADVAVLPLDRDLMPQLERGIQALQNASRPCVTNTRGVEAETWRKLLPALVERCRMWDHKETCEYRNGTGGVKAPISSTLDEPCLCTCGRGVDLESFTNLKGLGGWELLRPFATRAALGPIFAASYVEPVGDALRNIAQEVKKAVDKKKPSLSDLDEGKCRSCGGSGKPTLLVCGRCKGAKYCSTTCQRADWKAHKKACQN</sequence>
<dbReference type="InterPro" id="IPR024119">
    <property type="entry name" value="TF_DEAF-1"/>
</dbReference>
<dbReference type="Gene3D" id="6.10.140.2220">
    <property type="match status" value="1"/>
</dbReference>
<dbReference type="GO" id="GO:0008270">
    <property type="term" value="F:zinc ion binding"/>
    <property type="evidence" value="ECO:0007669"/>
    <property type="project" value="UniProtKB-KW"/>
</dbReference>
<evidence type="ECO:0000256" key="2">
    <source>
        <dbReference type="ARBA" id="ARBA00022771"/>
    </source>
</evidence>
<evidence type="ECO:0000259" key="5">
    <source>
        <dbReference type="PROSITE" id="PS50865"/>
    </source>
</evidence>
<gene>
    <name evidence="6" type="ORF">NEOLEDRAFT_1125105</name>
</gene>
<evidence type="ECO:0000256" key="3">
    <source>
        <dbReference type="ARBA" id="ARBA00022833"/>
    </source>
</evidence>
<protein>
    <recommendedName>
        <fullName evidence="5">MYND-type domain-containing protein</fullName>
    </recommendedName>
</protein>
<organism evidence="6 7">
    <name type="scientific">Neolentinus lepideus HHB14362 ss-1</name>
    <dbReference type="NCBI Taxonomy" id="1314782"/>
    <lineage>
        <taxon>Eukaryota</taxon>
        <taxon>Fungi</taxon>
        <taxon>Dikarya</taxon>
        <taxon>Basidiomycota</taxon>
        <taxon>Agaricomycotina</taxon>
        <taxon>Agaricomycetes</taxon>
        <taxon>Gloeophyllales</taxon>
        <taxon>Gloeophyllaceae</taxon>
        <taxon>Neolentinus</taxon>
    </lineage>
</organism>
<dbReference type="PROSITE" id="PS50865">
    <property type="entry name" value="ZF_MYND_2"/>
    <property type="match status" value="1"/>
</dbReference>
<dbReference type="InParanoid" id="A0A165MSP4"/>
<dbReference type="PANTHER" id="PTHR10237">
    <property type="entry name" value="DEFORMED EPIDERMAL AUTOREGULATORY FACTOR 1 HOMOLOG SUPPRESSIN"/>
    <property type="match status" value="1"/>
</dbReference>
<keyword evidence="1" id="KW-0479">Metal-binding</keyword>
<feature type="domain" description="MYND-type" evidence="5">
    <location>
        <begin position="1160"/>
        <end position="1199"/>
    </location>
</feature>
<dbReference type="STRING" id="1314782.A0A165MSP4"/>
<name>A0A165MSP4_9AGAM</name>